<organism evidence="1 2">
    <name type="scientific">Acidithiobacillus montserratensis</name>
    <dbReference type="NCBI Taxonomy" id="2729135"/>
    <lineage>
        <taxon>Bacteria</taxon>
        <taxon>Pseudomonadati</taxon>
        <taxon>Pseudomonadota</taxon>
        <taxon>Acidithiobacillia</taxon>
        <taxon>Acidithiobacillales</taxon>
        <taxon>Acidithiobacillaceae</taxon>
        <taxon>Acidithiobacillus</taxon>
    </lineage>
</organism>
<sequence>MNYSKLLLIDLHDQVIDQGHGYWLKIEAWLVEPTPEIPHGIRYSLTLHEPYGKRILGYDNAHAVKPPKKFKYAGRILAYDYTHRHALDKGFPYEFRDAHQLLTDFFADVDRLLLEIQR</sequence>
<name>A0ACD5HC57_9PROT</name>
<reference evidence="1 2" key="1">
    <citation type="journal article" date="2021" name="ISME J.">
        <title>Genomic evolution of the class Acidithiobacillia: deep-branching Proteobacteria living in extreme acidic conditions.</title>
        <authorList>
            <person name="Moya-Beltran A."/>
            <person name="Beard S."/>
            <person name="Rojas-Villalobos C."/>
            <person name="Issotta F."/>
            <person name="Gallardo Y."/>
            <person name="Ulloa R."/>
            <person name="Giaveno A."/>
            <person name="Degli Esposti M."/>
            <person name="Johnson D.B."/>
            <person name="Quatrini R."/>
        </authorList>
    </citation>
    <scope>NUCLEOTIDE SEQUENCE [LARGE SCALE GENOMIC DNA]</scope>
    <source>
        <strain evidence="1 2">GG1-14</strain>
    </source>
</reference>
<proteinExistence type="predicted"/>
<protein>
    <submittedName>
        <fullName evidence="1">DUF6516 family protein</fullName>
    </submittedName>
</protein>
<evidence type="ECO:0000313" key="2">
    <source>
        <dbReference type="Proteomes" id="UP001195965"/>
    </source>
</evidence>
<evidence type="ECO:0000313" key="1">
    <source>
        <dbReference type="EMBL" id="XRI72527.1"/>
    </source>
</evidence>
<gene>
    <name evidence="1" type="ORF">HHS34_008715</name>
</gene>
<dbReference type="EMBL" id="CP127526">
    <property type="protein sequence ID" value="XRI72527.1"/>
    <property type="molecule type" value="Genomic_DNA"/>
</dbReference>
<keyword evidence="2" id="KW-1185">Reference proteome</keyword>
<accession>A0ACD5HC57</accession>
<dbReference type="Proteomes" id="UP001195965">
    <property type="component" value="Chromosome"/>
</dbReference>